<evidence type="ECO:0000313" key="2">
    <source>
        <dbReference type="EMBL" id="SOR28585.1"/>
    </source>
</evidence>
<dbReference type="Proteomes" id="UP000233769">
    <property type="component" value="Chromosome tk0001"/>
</dbReference>
<organism evidence="2 3">
    <name type="scientific">Methylorubrum extorquens</name>
    <name type="common">Methylobacterium dichloromethanicum</name>
    <name type="synonym">Methylobacterium extorquens</name>
    <dbReference type="NCBI Taxonomy" id="408"/>
    <lineage>
        <taxon>Bacteria</taxon>
        <taxon>Pseudomonadati</taxon>
        <taxon>Pseudomonadota</taxon>
        <taxon>Alphaproteobacteria</taxon>
        <taxon>Hyphomicrobiales</taxon>
        <taxon>Methylobacteriaceae</taxon>
        <taxon>Methylorubrum</taxon>
    </lineage>
</organism>
<accession>A0A2N9AMN3</accession>
<proteinExistence type="predicted"/>
<name>A0A2N9AMN3_METEX</name>
<feature type="compositionally biased region" description="Polar residues" evidence="1">
    <location>
        <begin position="9"/>
        <end position="29"/>
    </location>
</feature>
<dbReference type="AlphaFoldDB" id="A0A2N9AMN3"/>
<feature type="region of interest" description="Disordered" evidence="1">
    <location>
        <begin position="1"/>
        <end position="56"/>
    </location>
</feature>
<reference evidence="3" key="1">
    <citation type="submission" date="2017-10" db="EMBL/GenBank/DDBJ databases">
        <authorList>
            <person name="Regsiter A."/>
            <person name="William W."/>
        </authorList>
    </citation>
    <scope>NUCLEOTIDE SEQUENCE [LARGE SCALE GENOMIC DNA]</scope>
</reference>
<evidence type="ECO:0000256" key="1">
    <source>
        <dbReference type="SAM" id="MobiDB-lite"/>
    </source>
</evidence>
<sequence>MLKRRSSRCGATSRTAQTRNAACRQTESAPKNPKRDEAPAQVRTSNQPEWPAPLNEEELRALETGWRFVE</sequence>
<evidence type="ECO:0000313" key="3">
    <source>
        <dbReference type="Proteomes" id="UP000233769"/>
    </source>
</evidence>
<protein>
    <submittedName>
        <fullName evidence="2">Uncharacterized protein</fullName>
    </submittedName>
</protein>
<gene>
    <name evidence="2" type="ORF">TK0001_1983</name>
</gene>
<dbReference type="EMBL" id="LT962688">
    <property type="protein sequence ID" value="SOR28585.1"/>
    <property type="molecule type" value="Genomic_DNA"/>
</dbReference>